<dbReference type="EMBL" id="JAUEPR010000022">
    <property type="protein sequence ID" value="KAK0475936.1"/>
    <property type="molecule type" value="Genomic_DNA"/>
</dbReference>
<accession>A0AA39P1Q0</accession>
<sequence>MSMNTVHNVTNAVGICLVLDNSQSADTIKLEVMDDIEGEQETCGELLDDKDNGDVGTAADTKEVLANIQAASKGVKEGTAVAYNSVMVQFNTFLAKEVIPPGTDIFTEQILHPKLTTTLLASLCKAATVLTCMICCVLIYAGLEKAQGCKRRNPNEVISGGSVIIIMLLKIGMLVPPHWCGGNMQKFLQAVYLIMFTCLLQIDEALKIQVHDIEFGIDDVNSTHSVSITLPFCKSNPFDDQTYLHLYYVLCLSI</sequence>
<organism evidence="2 3">
    <name type="scientific">Armillaria novae-zelandiae</name>
    <dbReference type="NCBI Taxonomy" id="153914"/>
    <lineage>
        <taxon>Eukaryota</taxon>
        <taxon>Fungi</taxon>
        <taxon>Dikarya</taxon>
        <taxon>Basidiomycota</taxon>
        <taxon>Agaricomycotina</taxon>
        <taxon>Agaricomycetes</taxon>
        <taxon>Agaricomycetidae</taxon>
        <taxon>Agaricales</taxon>
        <taxon>Marasmiineae</taxon>
        <taxon>Physalacriaceae</taxon>
        <taxon>Armillaria</taxon>
    </lineage>
</organism>
<keyword evidence="1" id="KW-1133">Transmembrane helix</keyword>
<keyword evidence="1" id="KW-0472">Membrane</keyword>
<gene>
    <name evidence="2" type="ORF">IW261DRAFT_1422195</name>
</gene>
<evidence type="ECO:0000256" key="1">
    <source>
        <dbReference type="SAM" id="Phobius"/>
    </source>
</evidence>
<reference evidence="2" key="1">
    <citation type="submission" date="2023-06" db="EMBL/GenBank/DDBJ databases">
        <authorList>
            <consortium name="Lawrence Berkeley National Laboratory"/>
            <person name="Ahrendt S."/>
            <person name="Sahu N."/>
            <person name="Indic B."/>
            <person name="Wong-Bajracharya J."/>
            <person name="Merenyi Z."/>
            <person name="Ke H.-M."/>
            <person name="Monk M."/>
            <person name="Kocsube S."/>
            <person name="Drula E."/>
            <person name="Lipzen A."/>
            <person name="Balint B."/>
            <person name="Henrissat B."/>
            <person name="Andreopoulos B."/>
            <person name="Martin F.M."/>
            <person name="Harder C.B."/>
            <person name="Rigling D."/>
            <person name="Ford K.L."/>
            <person name="Foster G.D."/>
            <person name="Pangilinan J."/>
            <person name="Papanicolaou A."/>
            <person name="Barry K."/>
            <person name="LaButti K."/>
            <person name="Viragh M."/>
            <person name="Koriabine M."/>
            <person name="Yan M."/>
            <person name="Riley R."/>
            <person name="Champramary S."/>
            <person name="Plett K.L."/>
            <person name="Tsai I.J."/>
            <person name="Slot J."/>
            <person name="Sipos G."/>
            <person name="Plett J."/>
            <person name="Nagy L.G."/>
            <person name="Grigoriev I.V."/>
        </authorList>
    </citation>
    <scope>NUCLEOTIDE SEQUENCE</scope>
    <source>
        <strain evidence="2">ICMP 16352</strain>
    </source>
</reference>
<proteinExistence type="predicted"/>
<keyword evidence="1" id="KW-0812">Transmembrane</keyword>
<evidence type="ECO:0000313" key="3">
    <source>
        <dbReference type="Proteomes" id="UP001175227"/>
    </source>
</evidence>
<evidence type="ECO:0000313" key="2">
    <source>
        <dbReference type="EMBL" id="KAK0475936.1"/>
    </source>
</evidence>
<dbReference type="Proteomes" id="UP001175227">
    <property type="component" value="Unassembled WGS sequence"/>
</dbReference>
<feature type="transmembrane region" description="Helical" evidence="1">
    <location>
        <begin position="119"/>
        <end position="143"/>
    </location>
</feature>
<feature type="transmembrane region" description="Helical" evidence="1">
    <location>
        <begin position="155"/>
        <end position="175"/>
    </location>
</feature>
<protein>
    <submittedName>
        <fullName evidence="2">Uncharacterized protein</fullName>
    </submittedName>
</protein>
<name>A0AA39P1Q0_9AGAR</name>
<dbReference type="AlphaFoldDB" id="A0AA39P1Q0"/>
<comment type="caution">
    <text evidence="2">The sequence shown here is derived from an EMBL/GenBank/DDBJ whole genome shotgun (WGS) entry which is preliminary data.</text>
</comment>
<keyword evidence="3" id="KW-1185">Reference proteome</keyword>